<dbReference type="Proteomes" id="UP000502035">
    <property type="component" value="Chromosome"/>
</dbReference>
<gene>
    <name evidence="2" type="ORF">G7071_03540</name>
</gene>
<feature type="transmembrane region" description="Helical" evidence="1">
    <location>
        <begin position="6"/>
        <end position="28"/>
    </location>
</feature>
<keyword evidence="1" id="KW-1133">Transmembrane helix</keyword>
<evidence type="ECO:0000313" key="3">
    <source>
        <dbReference type="Proteomes" id="UP000502035"/>
    </source>
</evidence>
<organism evidence="2 3">
    <name type="scientific">Nocardioides piscis</name>
    <dbReference type="NCBI Taxonomy" id="2714938"/>
    <lineage>
        <taxon>Bacteria</taxon>
        <taxon>Bacillati</taxon>
        <taxon>Actinomycetota</taxon>
        <taxon>Actinomycetes</taxon>
        <taxon>Propionibacteriales</taxon>
        <taxon>Nocardioidaceae</taxon>
        <taxon>Nocardioides</taxon>
    </lineage>
</organism>
<dbReference type="KEGG" id="npi:G7071_03540"/>
<proteinExistence type="predicted"/>
<name>A0A6G7YDC6_9ACTN</name>
<dbReference type="AlphaFoldDB" id="A0A6G7YDC6"/>
<evidence type="ECO:0000313" key="2">
    <source>
        <dbReference type="EMBL" id="QIK74641.1"/>
    </source>
</evidence>
<dbReference type="RefSeq" id="WP_166314960.1">
    <property type="nucleotide sequence ID" value="NZ_CP049866.1"/>
</dbReference>
<evidence type="ECO:0000256" key="1">
    <source>
        <dbReference type="SAM" id="Phobius"/>
    </source>
</evidence>
<reference evidence="2 3" key="1">
    <citation type="submission" date="2020-03" db="EMBL/GenBank/DDBJ databases">
        <title>Nocardioides sp. nov., isolated from fish.</title>
        <authorList>
            <person name="Hyun D.-W."/>
            <person name="Bae J.-W."/>
        </authorList>
    </citation>
    <scope>NUCLEOTIDE SEQUENCE [LARGE SCALE GENOMIC DNA]</scope>
    <source>
        <strain evidence="2 3">HDW12A</strain>
    </source>
</reference>
<accession>A0A6G7YDC6</accession>
<keyword evidence="1" id="KW-0472">Membrane</keyword>
<keyword evidence="3" id="KW-1185">Reference proteome</keyword>
<protein>
    <submittedName>
        <fullName evidence="2">Uncharacterized protein</fullName>
    </submittedName>
</protein>
<sequence>MMDVGLAGLLFLVLPMWGVAGFAAYWIIRLGVRHGNLDAYRIDRADRRIATMKNDLRPREPSSEWVDRA</sequence>
<keyword evidence="1" id="KW-0812">Transmembrane</keyword>
<dbReference type="EMBL" id="CP049866">
    <property type="protein sequence ID" value="QIK74641.1"/>
    <property type="molecule type" value="Genomic_DNA"/>
</dbReference>